<protein>
    <recommendedName>
        <fullName evidence="3">VOC domain-containing protein</fullName>
    </recommendedName>
</protein>
<reference evidence="1" key="1">
    <citation type="journal article" date="2020" name="Stud. Mycol.">
        <title>101 Dothideomycetes genomes: a test case for predicting lifestyles and emergence of pathogens.</title>
        <authorList>
            <person name="Haridas S."/>
            <person name="Albert R."/>
            <person name="Binder M."/>
            <person name="Bloem J."/>
            <person name="Labutti K."/>
            <person name="Salamov A."/>
            <person name="Andreopoulos B."/>
            <person name="Baker S."/>
            <person name="Barry K."/>
            <person name="Bills G."/>
            <person name="Bluhm B."/>
            <person name="Cannon C."/>
            <person name="Castanera R."/>
            <person name="Culley D."/>
            <person name="Daum C."/>
            <person name="Ezra D."/>
            <person name="Gonzalez J."/>
            <person name="Henrissat B."/>
            <person name="Kuo A."/>
            <person name="Liang C."/>
            <person name="Lipzen A."/>
            <person name="Lutzoni F."/>
            <person name="Magnuson J."/>
            <person name="Mondo S."/>
            <person name="Nolan M."/>
            <person name="Ohm R."/>
            <person name="Pangilinan J."/>
            <person name="Park H.-J."/>
            <person name="Ramirez L."/>
            <person name="Alfaro M."/>
            <person name="Sun H."/>
            <person name="Tritt A."/>
            <person name="Yoshinaga Y."/>
            <person name="Zwiers L.-H."/>
            <person name="Turgeon B."/>
            <person name="Goodwin S."/>
            <person name="Spatafora J."/>
            <person name="Crous P."/>
            <person name="Grigoriev I."/>
        </authorList>
    </citation>
    <scope>NUCLEOTIDE SEQUENCE</scope>
    <source>
        <strain evidence="1">CBS 175.79</strain>
    </source>
</reference>
<evidence type="ECO:0008006" key="3">
    <source>
        <dbReference type="Google" id="ProtNLM"/>
    </source>
</evidence>
<dbReference type="Gene3D" id="3.10.180.10">
    <property type="entry name" value="2,3-Dihydroxybiphenyl 1,2-Dioxygenase, domain 1"/>
    <property type="match status" value="1"/>
</dbReference>
<name>A0A6A5Y372_9PLEO</name>
<proteinExistence type="predicted"/>
<dbReference type="GeneID" id="54290356"/>
<sequence length="137" mass="15201">MYRYTNIASPFKERPAQGGINWIEIPANDVSALKEFYKSLFPSWKFGNPAHVPEDFVSFFKIDEPAYVEGAIIKVNSHTLTATNQGETKSIGMVPYFLVDSIAEMHDKIIGLGGKMCLDKTDARGDGCIIVLITIVQ</sequence>
<dbReference type="SUPFAM" id="SSF54593">
    <property type="entry name" value="Glyoxalase/Bleomycin resistance protein/Dihydroxybiphenyl dioxygenase"/>
    <property type="match status" value="1"/>
</dbReference>
<dbReference type="InterPro" id="IPR029068">
    <property type="entry name" value="Glyas_Bleomycin-R_OHBP_Dase"/>
</dbReference>
<accession>A0A6A5Y372</accession>
<gene>
    <name evidence="1" type="ORF">BU24DRAFT_477075</name>
</gene>
<dbReference type="RefSeq" id="XP_033388324.1">
    <property type="nucleotide sequence ID" value="XM_033532959.1"/>
</dbReference>
<organism evidence="1 2">
    <name type="scientific">Aaosphaeria arxii CBS 175.79</name>
    <dbReference type="NCBI Taxonomy" id="1450172"/>
    <lineage>
        <taxon>Eukaryota</taxon>
        <taxon>Fungi</taxon>
        <taxon>Dikarya</taxon>
        <taxon>Ascomycota</taxon>
        <taxon>Pezizomycotina</taxon>
        <taxon>Dothideomycetes</taxon>
        <taxon>Pleosporomycetidae</taxon>
        <taxon>Pleosporales</taxon>
        <taxon>Pleosporales incertae sedis</taxon>
        <taxon>Aaosphaeria</taxon>
    </lineage>
</organism>
<evidence type="ECO:0000313" key="1">
    <source>
        <dbReference type="EMBL" id="KAF2019985.1"/>
    </source>
</evidence>
<dbReference type="OrthoDB" id="447346at2759"/>
<keyword evidence="2" id="KW-1185">Reference proteome</keyword>
<dbReference type="EMBL" id="ML978067">
    <property type="protein sequence ID" value="KAF2019985.1"/>
    <property type="molecule type" value="Genomic_DNA"/>
</dbReference>
<dbReference type="Proteomes" id="UP000799778">
    <property type="component" value="Unassembled WGS sequence"/>
</dbReference>
<dbReference type="AlphaFoldDB" id="A0A6A5Y372"/>
<evidence type="ECO:0000313" key="2">
    <source>
        <dbReference type="Proteomes" id="UP000799778"/>
    </source>
</evidence>